<organism evidence="3 4">
    <name type="scientific">Allacma fusca</name>
    <dbReference type="NCBI Taxonomy" id="39272"/>
    <lineage>
        <taxon>Eukaryota</taxon>
        <taxon>Metazoa</taxon>
        <taxon>Ecdysozoa</taxon>
        <taxon>Arthropoda</taxon>
        <taxon>Hexapoda</taxon>
        <taxon>Collembola</taxon>
        <taxon>Symphypleona</taxon>
        <taxon>Sminthuridae</taxon>
        <taxon>Allacma</taxon>
    </lineage>
</organism>
<feature type="transmembrane region" description="Helical" evidence="2">
    <location>
        <begin position="385"/>
        <end position="405"/>
    </location>
</feature>
<keyword evidence="2" id="KW-1133">Transmembrane helix</keyword>
<comment type="caution">
    <text evidence="3">The sequence shown here is derived from an EMBL/GenBank/DDBJ whole genome shotgun (WGS) entry which is preliminary data.</text>
</comment>
<dbReference type="EMBL" id="CAJVCH010529266">
    <property type="protein sequence ID" value="CAG7823372.1"/>
    <property type="molecule type" value="Genomic_DNA"/>
</dbReference>
<accession>A0A8J2L0B1</accession>
<dbReference type="Proteomes" id="UP000708208">
    <property type="component" value="Unassembled WGS sequence"/>
</dbReference>
<protein>
    <submittedName>
        <fullName evidence="3">Uncharacterized protein</fullName>
    </submittedName>
</protein>
<reference evidence="3" key="1">
    <citation type="submission" date="2021-06" db="EMBL/GenBank/DDBJ databases">
        <authorList>
            <person name="Hodson N. C."/>
            <person name="Mongue J. A."/>
            <person name="Jaron S. K."/>
        </authorList>
    </citation>
    <scope>NUCLEOTIDE SEQUENCE</scope>
</reference>
<name>A0A8J2L0B1_9HEXA</name>
<evidence type="ECO:0000256" key="1">
    <source>
        <dbReference type="SAM" id="Coils"/>
    </source>
</evidence>
<keyword evidence="4" id="KW-1185">Reference proteome</keyword>
<gene>
    <name evidence="3" type="ORF">AFUS01_LOCUS33593</name>
</gene>
<keyword evidence="2" id="KW-0472">Membrane</keyword>
<proteinExistence type="predicted"/>
<sequence length="445" mass="51176">MMKVHLYSPCELLPLDGLLTSVQNRVKNQCEKQYKTLFLDELWTFCPPQATSLIREKREPVTFILCLLVAAAASAGIGMGIYLSHEVNELEVSQIEIEKTLDDLENKVMQNSAHIRMLQDEIKKMSVEINKLIQDINLFREKIIEIQYLVSYISSRLLIGSGCQLDPTGTELELQFAVPKKTNLTVLEADPFTLLLKDKGQTCHLEYIGPKNALLSPQEDCIHAMDMTKEPSNGLFVTRSRKCVNHTLPQGQENLFRIERCRKSEPEDEKEFVQIKTHNNKFYVYCPGRVYTRGDKTVVKCPNKVFTLPLTHTFTIDDITYRGDILNLIYKEKNEPLLHEKIDWHLTPEDNWDELNKTFPILTEMDYHHWNAAHGNSTWNTVRDLGLGAGLTALVLLIWAIWIKFSKRSKKSIRPMKKSRREIVDSAESVKQTPAERLSYLLGAE</sequence>
<feature type="coiled-coil region" evidence="1">
    <location>
        <begin position="87"/>
        <end position="142"/>
    </location>
</feature>
<keyword evidence="1" id="KW-0175">Coiled coil</keyword>
<evidence type="ECO:0000256" key="2">
    <source>
        <dbReference type="SAM" id="Phobius"/>
    </source>
</evidence>
<keyword evidence="2" id="KW-0812">Transmembrane</keyword>
<feature type="transmembrane region" description="Helical" evidence="2">
    <location>
        <begin position="61"/>
        <end position="83"/>
    </location>
</feature>
<evidence type="ECO:0000313" key="4">
    <source>
        <dbReference type="Proteomes" id="UP000708208"/>
    </source>
</evidence>
<dbReference type="AlphaFoldDB" id="A0A8J2L0B1"/>
<dbReference type="OrthoDB" id="10683973at2759"/>
<evidence type="ECO:0000313" key="3">
    <source>
        <dbReference type="EMBL" id="CAG7823372.1"/>
    </source>
</evidence>